<evidence type="ECO:0000313" key="1">
    <source>
        <dbReference type="EMBL" id="NGY03603.1"/>
    </source>
</evidence>
<dbReference type="AlphaFoldDB" id="A0A6M2BNK5"/>
<sequence length="243" mass="24656">MLASAPAWAQSNTAASTAASDMKGFAAPALQAPVAYGARWGTVGVGAYGQTCNCNKQNEDGSVGLAFGLGDPDKYAALEVAVSSSSLFGDTGSGDSFGDAGSVGLKLHTNVPGYASFAVGVNGTGKWGSDNFKKANPASVYAVATKMVPVGQYAAILNLGIGDELYNEPNKDGAGVFGSAAFYFTQQISVLAEYTGRFTNAGVSVAPFRSFPLTVTLGASNLGKRYGGDVEFAGSIGMGFAFN</sequence>
<dbReference type="Proteomes" id="UP000472676">
    <property type="component" value="Unassembled WGS sequence"/>
</dbReference>
<accession>A0A6M2BNK5</accession>
<evidence type="ECO:0000313" key="2">
    <source>
        <dbReference type="Proteomes" id="UP000472676"/>
    </source>
</evidence>
<comment type="caution">
    <text evidence="1">The sequence shown here is derived from an EMBL/GenBank/DDBJ whole genome shotgun (WGS) entry which is preliminary data.</text>
</comment>
<reference evidence="1 2" key="1">
    <citation type="journal article" date="2014" name="Int. J. Syst. Evol. Microbiol.">
        <title>Solimonas terrae sp. nov., isolated from soil.</title>
        <authorList>
            <person name="Kim S.J."/>
            <person name="Moon J.Y."/>
            <person name="Weon H.Y."/>
            <person name="Ahn J.H."/>
            <person name="Chen W.M."/>
            <person name="Kwon S.W."/>
        </authorList>
    </citation>
    <scope>NUCLEOTIDE SEQUENCE [LARGE SCALE GENOMIC DNA]</scope>
    <source>
        <strain evidence="1 2">KIS83-12</strain>
    </source>
</reference>
<name>A0A6M2BNK5_9GAMM</name>
<protein>
    <recommendedName>
        <fullName evidence="3">Porin</fullName>
    </recommendedName>
</protein>
<gene>
    <name evidence="1" type="ORF">G7Y85_02385</name>
</gene>
<dbReference type="EMBL" id="JAAMOW010000001">
    <property type="protein sequence ID" value="NGY03603.1"/>
    <property type="molecule type" value="Genomic_DNA"/>
</dbReference>
<organism evidence="1 2">
    <name type="scientific">Solimonas terrae</name>
    <dbReference type="NCBI Taxonomy" id="1396819"/>
    <lineage>
        <taxon>Bacteria</taxon>
        <taxon>Pseudomonadati</taxon>
        <taxon>Pseudomonadota</taxon>
        <taxon>Gammaproteobacteria</taxon>
        <taxon>Nevskiales</taxon>
        <taxon>Nevskiaceae</taxon>
        <taxon>Solimonas</taxon>
    </lineage>
</organism>
<evidence type="ECO:0008006" key="3">
    <source>
        <dbReference type="Google" id="ProtNLM"/>
    </source>
</evidence>
<keyword evidence="2" id="KW-1185">Reference proteome</keyword>
<proteinExistence type="predicted"/>